<dbReference type="InParanoid" id="F8QE61"/>
<proteinExistence type="predicted"/>
<evidence type="ECO:0000313" key="3">
    <source>
        <dbReference type="Proteomes" id="UP000008063"/>
    </source>
</evidence>
<keyword evidence="1" id="KW-0472">Membrane</keyword>
<dbReference type="EMBL" id="GL945492">
    <property type="protein sequence ID" value="EGN93436.1"/>
    <property type="molecule type" value="Genomic_DNA"/>
</dbReference>
<gene>
    <name evidence="2" type="ORF">SERLA73DRAFT_156366</name>
</gene>
<evidence type="ECO:0000313" key="2">
    <source>
        <dbReference type="EMBL" id="EGN93436.1"/>
    </source>
</evidence>
<feature type="transmembrane region" description="Helical" evidence="1">
    <location>
        <begin position="367"/>
        <end position="386"/>
    </location>
</feature>
<reference evidence="3" key="1">
    <citation type="journal article" date="2011" name="Science">
        <title>The plant cell wall-decomposing machinery underlies the functional diversity of forest fungi.</title>
        <authorList>
            <person name="Eastwood D.C."/>
            <person name="Floudas D."/>
            <person name="Binder M."/>
            <person name="Majcherczyk A."/>
            <person name="Schneider P."/>
            <person name="Aerts A."/>
            <person name="Asiegbu F.O."/>
            <person name="Baker S.E."/>
            <person name="Barry K."/>
            <person name="Bendiksby M."/>
            <person name="Blumentritt M."/>
            <person name="Coutinho P.M."/>
            <person name="Cullen D."/>
            <person name="de Vries R.P."/>
            <person name="Gathman A."/>
            <person name="Goodell B."/>
            <person name="Henrissat B."/>
            <person name="Ihrmark K."/>
            <person name="Kauserud H."/>
            <person name="Kohler A."/>
            <person name="LaButti K."/>
            <person name="Lapidus A."/>
            <person name="Lavin J.L."/>
            <person name="Lee Y.-H."/>
            <person name="Lindquist E."/>
            <person name="Lilly W."/>
            <person name="Lucas S."/>
            <person name="Morin E."/>
            <person name="Murat C."/>
            <person name="Oguiza J.A."/>
            <person name="Park J."/>
            <person name="Pisabarro A.G."/>
            <person name="Riley R."/>
            <person name="Rosling A."/>
            <person name="Salamov A."/>
            <person name="Schmidt O."/>
            <person name="Schmutz J."/>
            <person name="Skrede I."/>
            <person name="Stenlid J."/>
            <person name="Wiebenga A."/>
            <person name="Xie X."/>
            <person name="Kuees U."/>
            <person name="Hibbett D.S."/>
            <person name="Hoffmeister D."/>
            <person name="Hoegberg N."/>
            <person name="Martin F."/>
            <person name="Grigoriev I.V."/>
            <person name="Watkinson S.C."/>
        </authorList>
    </citation>
    <scope>NUCLEOTIDE SEQUENCE [LARGE SCALE GENOMIC DNA]</scope>
    <source>
        <strain evidence="3">strain S7.3</strain>
    </source>
</reference>
<organism evidence="3">
    <name type="scientific">Serpula lacrymans var. lacrymans (strain S7.3)</name>
    <name type="common">Dry rot fungus</name>
    <dbReference type="NCBI Taxonomy" id="936435"/>
    <lineage>
        <taxon>Eukaryota</taxon>
        <taxon>Fungi</taxon>
        <taxon>Dikarya</taxon>
        <taxon>Basidiomycota</taxon>
        <taxon>Agaricomycotina</taxon>
        <taxon>Agaricomycetes</taxon>
        <taxon>Agaricomycetidae</taxon>
        <taxon>Boletales</taxon>
        <taxon>Coniophorineae</taxon>
        <taxon>Serpulaceae</taxon>
        <taxon>Serpula</taxon>
    </lineage>
</organism>
<keyword evidence="3" id="KW-1185">Reference proteome</keyword>
<dbReference type="Proteomes" id="UP000008063">
    <property type="component" value="Unassembled WGS sequence"/>
</dbReference>
<dbReference type="HOGENOM" id="CLU_549996_0_0_1"/>
<feature type="transmembrane region" description="Helical" evidence="1">
    <location>
        <begin position="269"/>
        <end position="302"/>
    </location>
</feature>
<feature type="transmembrane region" description="Helical" evidence="1">
    <location>
        <begin position="450"/>
        <end position="469"/>
    </location>
</feature>
<dbReference type="STRING" id="936435.F8QE61"/>
<dbReference type="AlphaFoldDB" id="F8QE61"/>
<evidence type="ECO:0000256" key="1">
    <source>
        <dbReference type="SAM" id="Phobius"/>
    </source>
</evidence>
<keyword evidence="1" id="KW-1133">Transmembrane helix</keyword>
<protein>
    <submittedName>
        <fullName evidence="2">Uncharacterized protein</fullName>
    </submittedName>
</protein>
<keyword evidence="1" id="KW-0812">Transmembrane</keyword>
<feature type="transmembrane region" description="Helical" evidence="1">
    <location>
        <begin position="314"/>
        <end position="334"/>
    </location>
</feature>
<name>F8QE61_SERL3</name>
<dbReference type="OrthoDB" id="2686586at2759"/>
<sequence length="496" mass="56864">MCPQCHTTSNHLAVPAGFDPTKFKLRDPWQYIKYAFRSKDIDPEEAEDIFHRRGVAWSKLYMVKHISHMVRNLTSAKADQWRVHISVLFIGLFVAWEVDGEIPDINTPLFAKGTKHATAQAKHKKNSHLQSILFPPTQSAQMKLYEDAYSLQGGEIESTMMRRWWKWFIVHNLITMLQSLPEHTPEDKDSIKLLQTCLKGTQTWIANKLDDLEVISIDSLSHQLILVPITVQGFKYWVTVAYNHKLASFDVCFKTGPTFKLVVLPPSTIVLVLVLVLLFIIAIILISSILTGCCIISAILVLRVVIITKVHHLVFLKIFVLNYKQWFIIVRIILKPMNGNHSSRDLDGMSSRRSVLWDGYLAGTVQIEMPILDLAYCHFIIVFLLSHIPWPFYCCKEIWSEYISILALVVVPEFAIREGIHVGNLLRIIDCHCMEECPPCHYLIVLSQNFFTIFSAFFEPSSGVIVLFLRSFRTLLVIVLKGCEFVLTDKKLILNV</sequence>
<accession>F8QE61</accession>